<comment type="caution">
    <text evidence="1">The sequence shown here is derived from an EMBL/GenBank/DDBJ whole genome shotgun (WGS) entry which is preliminary data.</text>
</comment>
<reference evidence="1 2" key="1">
    <citation type="submission" date="2020-08" db="EMBL/GenBank/DDBJ databases">
        <authorList>
            <person name="Criscuolo A."/>
        </authorList>
    </citation>
    <scope>NUCLEOTIDE SEQUENCE [LARGE SCALE GENOMIC DNA]</scope>
    <source>
        <strain evidence="1">CIP111764</strain>
    </source>
</reference>
<dbReference type="AlphaFoldDB" id="A0A7U7EQR1"/>
<sequence length="270" mass="28958">MSLSSRDQYIAVLGASGVGLYRRRGELCDALGQEPFEQAQIPDWQAAGEALGRLLGACATARGELRVVLSNHFCRFCLVPWGEQIATPEEMACYARACFEEIYGQLAEGWAINLSPEAAGRARLAVAVQQPLLLLLRELAGIGGWRLTSVAPYLMAAFNSFSRFIDQDDFLFVVAEPGRCNLLLARGGNWVAVRSVSSADSDSALSTLIEREHELQGGGDGTFAAIYVHAPGRADCAPAPRGGVSPRALSLPVQQGRDVDALSVMAMMVD</sequence>
<organism evidence="1 2">
    <name type="scientific">Zestomonas carbonaria</name>
    <dbReference type="NCBI Taxonomy" id="2762745"/>
    <lineage>
        <taxon>Bacteria</taxon>
        <taxon>Pseudomonadati</taxon>
        <taxon>Pseudomonadota</taxon>
        <taxon>Gammaproteobacteria</taxon>
        <taxon>Pseudomonadales</taxon>
        <taxon>Pseudomonadaceae</taxon>
        <taxon>Zestomonas</taxon>
    </lineage>
</organism>
<accession>A0A7U7EQR1</accession>
<dbReference type="Proteomes" id="UP000583387">
    <property type="component" value="Unassembled WGS sequence"/>
</dbReference>
<proteinExistence type="predicted"/>
<gene>
    <name evidence="1" type="ORF">PSEWESI4_03278</name>
</gene>
<evidence type="ECO:0000313" key="2">
    <source>
        <dbReference type="Proteomes" id="UP000583387"/>
    </source>
</evidence>
<name>A0A7U7EQR1_9GAMM</name>
<evidence type="ECO:0000313" key="1">
    <source>
        <dbReference type="EMBL" id="CAD5108982.1"/>
    </source>
</evidence>
<dbReference type="RefSeq" id="WP_187672297.1">
    <property type="nucleotide sequence ID" value="NZ_CAJFCI010000067.1"/>
</dbReference>
<protein>
    <submittedName>
        <fullName evidence="1">Uncharacterized protein</fullName>
    </submittedName>
</protein>
<dbReference type="EMBL" id="CAJFCI010000067">
    <property type="protein sequence ID" value="CAD5108982.1"/>
    <property type="molecule type" value="Genomic_DNA"/>
</dbReference>
<keyword evidence="2" id="KW-1185">Reference proteome</keyword>